<name>A0ABW2J903_9BURK</name>
<dbReference type="PANTHER" id="PTHR47738">
    <property type="entry name" value="PTS SYSTEM FRUCTOSE-LIKE EIIA COMPONENT-RELATED"/>
    <property type="match status" value="1"/>
</dbReference>
<evidence type="ECO:0000259" key="1">
    <source>
        <dbReference type="PROSITE" id="PS51094"/>
    </source>
</evidence>
<feature type="domain" description="PTS EIIA type-2" evidence="1">
    <location>
        <begin position="6"/>
        <end position="148"/>
    </location>
</feature>
<dbReference type="Proteomes" id="UP001596379">
    <property type="component" value="Unassembled WGS sequence"/>
</dbReference>
<dbReference type="Pfam" id="PF00359">
    <property type="entry name" value="PTS_EIIA_2"/>
    <property type="match status" value="1"/>
</dbReference>
<dbReference type="RefSeq" id="WP_382235561.1">
    <property type="nucleotide sequence ID" value="NZ_JBHTCC010000003.1"/>
</dbReference>
<keyword evidence="2" id="KW-0762">Sugar transport</keyword>
<dbReference type="Gene3D" id="3.40.930.10">
    <property type="entry name" value="Mannitol-specific EII, Chain A"/>
    <property type="match status" value="1"/>
</dbReference>
<evidence type="ECO:0000313" key="3">
    <source>
        <dbReference type="Proteomes" id="UP001596379"/>
    </source>
</evidence>
<accession>A0ABW2J903</accession>
<dbReference type="InterPro" id="IPR016152">
    <property type="entry name" value="PTrfase/Anion_transptr"/>
</dbReference>
<keyword evidence="2" id="KW-0813">Transport</keyword>
<gene>
    <name evidence="2" type="ORF">ACFQO0_13705</name>
</gene>
<proteinExistence type="predicted"/>
<comment type="caution">
    <text evidence="2">The sequence shown here is derived from an EMBL/GenBank/DDBJ whole genome shotgun (WGS) entry which is preliminary data.</text>
</comment>
<keyword evidence="3" id="KW-1185">Reference proteome</keyword>
<dbReference type="CDD" id="cd00211">
    <property type="entry name" value="PTS_IIA_fru"/>
    <property type="match status" value="1"/>
</dbReference>
<dbReference type="PROSITE" id="PS00372">
    <property type="entry name" value="PTS_EIIA_TYPE_2_HIS"/>
    <property type="match status" value="1"/>
</dbReference>
<dbReference type="EMBL" id="JBHTCC010000003">
    <property type="protein sequence ID" value="MFC7299495.1"/>
    <property type="molecule type" value="Genomic_DNA"/>
</dbReference>
<dbReference type="SUPFAM" id="SSF55804">
    <property type="entry name" value="Phoshotransferase/anion transport protein"/>
    <property type="match status" value="1"/>
</dbReference>
<dbReference type="InterPro" id="IPR051541">
    <property type="entry name" value="PTS_SugarTrans_NitroReg"/>
</dbReference>
<organism evidence="2 3">
    <name type="scientific">Herminiimonas aquatilis</name>
    <dbReference type="NCBI Taxonomy" id="345342"/>
    <lineage>
        <taxon>Bacteria</taxon>
        <taxon>Pseudomonadati</taxon>
        <taxon>Pseudomonadota</taxon>
        <taxon>Betaproteobacteria</taxon>
        <taxon>Burkholderiales</taxon>
        <taxon>Oxalobacteraceae</taxon>
        <taxon>Herminiimonas</taxon>
    </lineage>
</organism>
<evidence type="ECO:0000313" key="2">
    <source>
        <dbReference type="EMBL" id="MFC7299495.1"/>
    </source>
</evidence>
<reference evidence="3" key="1">
    <citation type="journal article" date="2019" name="Int. J. Syst. Evol. Microbiol.">
        <title>The Global Catalogue of Microorganisms (GCM) 10K type strain sequencing project: providing services to taxonomists for standard genome sequencing and annotation.</title>
        <authorList>
            <consortium name="The Broad Institute Genomics Platform"/>
            <consortium name="The Broad Institute Genome Sequencing Center for Infectious Disease"/>
            <person name="Wu L."/>
            <person name="Ma J."/>
        </authorList>
    </citation>
    <scope>NUCLEOTIDE SEQUENCE [LARGE SCALE GENOMIC DNA]</scope>
    <source>
        <strain evidence="3">CCUG 36956</strain>
    </source>
</reference>
<sequence>MTTFADFLFPENIFLDLHAANQLQAFAQIAELLEREHQINRTVIYESLCVREELCSTGLGQGVAIPHAQIAELPQPIAAFVRLARPIAFNAPDELPVSEFFVLLLPARTTYVHLQILADVVGKLCDQNFRDKLTVAHHPLEIQACFKV</sequence>
<protein>
    <submittedName>
        <fullName evidence="2">PTS sugar transporter subunit IIA</fullName>
    </submittedName>
</protein>
<dbReference type="PANTHER" id="PTHR47738:SF1">
    <property type="entry name" value="NITROGEN REGULATORY PROTEIN"/>
    <property type="match status" value="1"/>
</dbReference>
<dbReference type="InterPro" id="IPR002178">
    <property type="entry name" value="PTS_EIIA_type-2_dom"/>
</dbReference>
<dbReference type="PROSITE" id="PS51094">
    <property type="entry name" value="PTS_EIIA_TYPE_2"/>
    <property type="match status" value="1"/>
</dbReference>